<dbReference type="SUPFAM" id="SSF55811">
    <property type="entry name" value="Nudix"/>
    <property type="match status" value="1"/>
</dbReference>
<dbReference type="PROSITE" id="PS51462">
    <property type="entry name" value="NUDIX"/>
    <property type="match status" value="1"/>
</dbReference>
<sequence length="195" mass="21094">MDDNPNSEILIFTRDATVPRSLNGIPFGPWVGRPSAPAAWALVEGQRSDLVEPVMNVPPGKTQSAGVVIVEPDRRVWIVEPSGHFGGYQHTFPKGTREPGLSLQATAIKEGFEESGLRVGLLALLGDYQRDTSVGRYYIARRIGGSPATFGWESMAVKLVPLDRLGEFLNKPVDRTIAADLATFIKENGAACGFS</sequence>
<dbReference type="Proteomes" id="UP000078428">
    <property type="component" value="Unassembled WGS sequence"/>
</dbReference>
<dbReference type="Gene3D" id="3.90.79.10">
    <property type="entry name" value="Nucleoside Triphosphate Pyrophosphohydrolase"/>
    <property type="match status" value="1"/>
</dbReference>
<protein>
    <recommendedName>
        <fullName evidence="1">Nudix hydrolase domain-containing protein</fullName>
    </recommendedName>
</protein>
<dbReference type="Pfam" id="PF00293">
    <property type="entry name" value="NUDIX"/>
    <property type="match status" value="1"/>
</dbReference>
<dbReference type="GO" id="GO:0003824">
    <property type="term" value="F:catalytic activity"/>
    <property type="evidence" value="ECO:0007669"/>
    <property type="project" value="UniProtKB-ARBA"/>
</dbReference>
<dbReference type="EMBL" id="LWQT01000041">
    <property type="protein sequence ID" value="OAN52990.1"/>
    <property type="molecule type" value="Genomic_DNA"/>
</dbReference>
<comment type="caution">
    <text evidence="2">The sequence shown here is derived from an EMBL/GenBank/DDBJ whole genome shotgun (WGS) entry which is preliminary data.</text>
</comment>
<feature type="domain" description="Nudix hydrolase" evidence="1">
    <location>
        <begin position="60"/>
        <end position="183"/>
    </location>
</feature>
<organism evidence="2 3">
    <name type="scientific">Paramagnetospirillum marisnigri</name>
    <dbReference type="NCBI Taxonomy" id="1285242"/>
    <lineage>
        <taxon>Bacteria</taxon>
        <taxon>Pseudomonadati</taxon>
        <taxon>Pseudomonadota</taxon>
        <taxon>Alphaproteobacteria</taxon>
        <taxon>Rhodospirillales</taxon>
        <taxon>Magnetospirillaceae</taxon>
        <taxon>Paramagnetospirillum</taxon>
    </lineage>
</organism>
<name>A0A178MTI3_9PROT</name>
<dbReference type="InterPro" id="IPR015797">
    <property type="entry name" value="NUDIX_hydrolase-like_dom_sf"/>
</dbReference>
<reference evidence="2 3" key="1">
    <citation type="submission" date="2016-04" db="EMBL/GenBank/DDBJ databases">
        <title>Draft genome sequence of freshwater magnetotactic bacteria Magnetospirillum marisnigri SP-1 and Magnetospirillum moscoviense BB-1.</title>
        <authorList>
            <person name="Koziaeva V."/>
            <person name="Dziuba M.V."/>
            <person name="Ivanov T.M."/>
            <person name="Kuznetsov B."/>
            <person name="Grouzdev D.S."/>
        </authorList>
    </citation>
    <scope>NUCLEOTIDE SEQUENCE [LARGE SCALE GENOMIC DNA]</scope>
    <source>
        <strain evidence="2 3">SP-1</strain>
    </source>
</reference>
<evidence type="ECO:0000259" key="1">
    <source>
        <dbReference type="PROSITE" id="PS51462"/>
    </source>
</evidence>
<dbReference type="OrthoDB" id="9761969at2"/>
<dbReference type="STRING" id="1285242.A6A04_14840"/>
<keyword evidence="3" id="KW-1185">Reference proteome</keyword>
<evidence type="ECO:0000313" key="2">
    <source>
        <dbReference type="EMBL" id="OAN52990.1"/>
    </source>
</evidence>
<dbReference type="RefSeq" id="WP_068490450.1">
    <property type="nucleotide sequence ID" value="NZ_LWQT01000041.1"/>
</dbReference>
<dbReference type="CDD" id="cd02883">
    <property type="entry name" value="NUDIX_Hydrolase"/>
    <property type="match status" value="1"/>
</dbReference>
<dbReference type="AlphaFoldDB" id="A0A178MTI3"/>
<evidence type="ECO:0000313" key="3">
    <source>
        <dbReference type="Proteomes" id="UP000078428"/>
    </source>
</evidence>
<gene>
    <name evidence="2" type="ORF">A6A04_14840</name>
</gene>
<dbReference type="InterPro" id="IPR000086">
    <property type="entry name" value="NUDIX_hydrolase_dom"/>
</dbReference>
<accession>A0A178MTI3</accession>
<proteinExistence type="predicted"/>